<dbReference type="RefSeq" id="WP_041087358.1">
    <property type="nucleotide sequence ID" value="NZ_JXRP01000009.1"/>
</dbReference>
<dbReference type="AlphaFoldDB" id="A0A0C2W085"/>
<protein>
    <recommendedName>
        <fullName evidence="4">ArsR family transcriptional regulator</fullName>
    </recommendedName>
</protein>
<sequence>MKKSIWVFLLPALLAVFLAACTDSGSSNEEMDHENMDHGDMEEMDAGDMDMEGEEGDASSDRLDEFAAAPTEMNENAVNNLVTMNTKNITRLNAENPEDTAVLTSQTVWPATHAENQPGTVILAPLENWQFSLAAADLIHHPNDGPVLFMENGEVSEQTLNEINRLNPKGNVDGAQIMIMGDASENTLGQLGEYETQQINGEDAAGFAAEIDRIYAEVSGGEFPNGVIVVSSEEEAKLYSLIAINWIAHMAEPVLYVDNNGIPEATIAALEEREEADIYVLGPDAIISSEIEKELAEYGNVTRIAGEDPVTTSIEFAKFKDEDSSFGWGLAEPGHGLSFVSSSTSDLALAAAPFSHLGKHSPLIWLEEGEVTETVYEFLAQIKPTFTDEPQNGPYNHGFLIGSDAAVPFTTQGILDDKLEIVSEDGGGHGGH</sequence>
<dbReference type="OrthoDB" id="1399160at2"/>
<dbReference type="EMBL" id="JXRP01000009">
    <property type="protein sequence ID" value="KIL50011.1"/>
    <property type="molecule type" value="Genomic_DNA"/>
</dbReference>
<organism evidence="2 3">
    <name type="scientific">Jeotgalibacillus soli</name>
    <dbReference type="NCBI Taxonomy" id="889306"/>
    <lineage>
        <taxon>Bacteria</taxon>
        <taxon>Bacillati</taxon>
        <taxon>Bacillota</taxon>
        <taxon>Bacilli</taxon>
        <taxon>Bacillales</taxon>
        <taxon>Caryophanaceae</taxon>
        <taxon>Jeotgalibacillus</taxon>
    </lineage>
</organism>
<evidence type="ECO:0000313" key="3">
    <source>
        <dbReference type="Proteomes" id="UP000031938"/>
    </source>
</evidence>
<feature type="signal peptide" evidence="1">
    <location>
        <begin position="1"/>
        <end position="19"/>
    </location>
</feature>
<proteinExistence type="predicted"/>
<evidence type="ECO:0000313" key="2">
    <source>
        <dbReference type="EMBL" id="KIL50011.1"/>
    </source>
</evidence>
<accession>A0A0C2W085</accession>
<dbReference type="Proteomes" id="UP000031938">
    <property type="component" value="Unassembled WGS sequence"/>
</dbReference>
<gene>
    <name evidence="2" type="ORF">KP78_14790</name>
</gene>
<name>A0A0C2W085_9BACL</name>
<evidence type="ECO:0000256" key="1">
    <source>
        <dbReference type="SAM" id="SignalP"/>
    </source>
</evidence>
<dbReference type="PROSITE" id="PS51257">
    <property type="entry name" value="PROKAR_LIPOPROTEIN"/>
    <property type="match status" value="1"/>
</dbReference>
<dbReference type="PATRIC" id="fig|889306.3.peg.1490"/>
<feature type="chain" id="PRO_5039273146" description="ArsR family transcriptional regulator" evidence="1">
    <location>
        <begin position="20"/>
        <end position="432"/>
    </location>
</feature>
<dbReference type="STRING" id="889306.KP78_14790"/>
<comment type="caution">
    <text evidence="2">The sequence shown here is derived from an EMBL/GenBank/DDBJ whole genome shotgun (WGS) entry which is preliminary data.</text>
</comment>
<keyword evidence="3" id="KW-1185">Reference proteome</keyword>
<reference evidence="2 3" key="1">
    <citation type="submission" date="2015-01" db="EMBL/GenBank/DDBJ databases">
        <title>Genome sequencing of Jeotgalibacillus soli.</title>
        <authorList>
            <person name="Goh K.M."/>
            <person name="Chan K.-G."/>
            <person name="Yaakop A.S."/>
            <person name="Ee R."/>
            <person name="Gan H.M."/>
            <person name="Chan C.S."/>
        </authorList>
    </citation>
    <scope>NUCLEOTIDE SEQUENCE [LARGE SCALE GENOMIC DNA]</scope>
    <source>
        <strain evidence="2 3">P9</strain>
    </source>
</reference>
<keyword evidence="1" id="KW-0732">Signal</keyword>
<evidence type="ECO:0008006" key="4">
    <source>
        <dbReference type="Google" id="ProtNLM"/>
    </source>
</evidence>